<gene>
    <name evidence="2" type="ORF">BAE39_28940</name>
</gene>
<dbReference type="EMBL" id="LZTJ01000004">
    <property type="protein sequence ID" value="OBP79281.1"/>
    <property type="molecule type" value="Genomic_DNA"/>
</dbReference>
<evidence type="ECO:0000256" key="1">
    <source>
        <dbReference type="SAM" id="SignalP"/>
    </source>
</evidence>
<evidence type="ECO:0000313" key="3">
    <source>
        <dbReference type="Proteomes" id="UP000093748"/>
    </source>
</evidence>
<dbReference type="AlphaFoldDB" id="A0A1A5HPW4"/>
<feature type="signal peptide" evidence="1">
    <location>
        <begin position="1"/>
        <end position="26"/>
    </location>
</feature>
<organism evidence="2 3">
    <name type="scientific">Rhizobium loti</name>
    <name type="common">Mesorhizobium loti</name>
    <dbReference type="NCBI Taxonomy" id="381"/>
    <lineage>
        <taxon>Bacteria</taxon>
        <taxon>Pseudomonadati</taxon>
        <taxon>Pseudomonadota</taxon>
        <taxon>Alphaproteobacteria</taxon>
        <taxon>Hyphomicrobiales</taxon>
        <taxon>Phyllobacteriaceae</taxon>
        <taxon>Mesorhizobium</taxon>
    </lineage>
</organism>
<evidence type="ECO:0000313" key="2">
    <source>
        <dbReference type="EMBL" id="OBP79281.1"/>
    </source>
</evidence>
<keyword evidence="1" id="KW-0732">Signal</keyword>
<protein>
    <submittedName>
        <fullName evidence="2">Uncharacterized protein</fullName>
    </submittedName>
</protein>
<accession>A0A1A5HPW4</accession>
<proteinExistence type="predicted"/>
<name>A0A1A5HPW4_RHILI</name>
<sequence length="174" mass="18335">MSLFFETGRAVALALVLAFACDLAQADALAGEWRFGTDDDGLVTASLHGTNKLITGGGALSYSPVLTIACRADGEPRWTEWLQLNDGVSASRKITVSVTVDGGGKFDESWSVGSRGRMLVRDGADGIKRLVPASRLSLSWRFGLLSGSGQADFELAGLEKAVEQIAGSCRTDPP</sequence>
<feature type="chain" id="PRO_5009826980" evidence="1">
    <location>
        <begin position="27"/>
        <end position="174"/>
    </location>
</feature>
<comment type="caution">
    <text evidence="2">The sequence shown here is derived from an EMBL/GenBank/DDBJ whole genome shotgun (WGS) entry which is preliminary data.</text>
</comment>
<dbReference type="GeneID" id="66683726"/>
<dbReference type="Proteomes" id="UP000093748">
    <property type="component" value="Unassembled WGS sequence"/>
</dbReference>
<dbReference type="OrthoDB" id="8081662at2"/>
<dbReference type="RefSeq" id="WP_032933485.1">
    <property type="nucleotide sequence ID" value="NZ_LZTH01000047.1"/>
</dbReference>
<reference evidence="3" key="1">
    <citation type="submission" date="2016-06" db="EMBL/GenBank/DDBJ databases">
        <title>NZP2037 Pacbio-Illumina hybrid assembly.</title>
        <authorList>
            <person name="Ramsay J.P."/>
        </authorList>
    </citation>
    <scope>NUCLEOTIDE SEQUENCE [LARGE SCALE GENOMIC DNA]</scope>
    <source>
        <strain evidence="3">R7ANS::ICEMlSym2042</strain>
    </source>
</reference>